<dbReference type="GeneID" id="106776671"/>
<dbReference type="STRING" id="3916.A0A1S3VN62"/>
<reference evidence="5" key="1">
    <citation type="journal article" date="2014" name="Nat. Commun.">
        <title>Genome sequence of mungbean and insights into evolution within Vigna species.</title>
        <authorList>
            <person name="Kang Y.J."/>
            <person name="Kim S.K."/>
            <person name="Kim M.Y."/>
            <person name="Lestari P."/>
            <person name="Kim K.H."/>
            <person name="Ha B.K."/>
            <person name="Jun T.H."/>
            <person name="Hwang W.J."/>
            <person name="Lee T."/>
            <person name="Lee J."/>
            <person name="Shim S."/>
            <person name="Yoon M.Y."/>
            <person name="Jang Y.E."/>
            <person name="Han K.S."/>
            <person name="Taeprayoon P."/>
            <person name="Yoon N."/>
            <person name="Somta P."/>
            <person name="Tanya P."/>
            <person name="Kim K.S."/>
            <person name="Gwag J.G."/>
            <person name="Moon J.K."/>
            <person name="Lee Y.H."/>
            <person name="Park B.S."/>
            <person name="Bombarely A."/>
            <person name="Doyle J.J."/>
            <person name="Jackson S.A."/>
            <person name="Schafleitner R."/>
            <person name="Srinives P."/>
            <person name="Varshney R.K."/>
            <person name="Lee S.H."/>
        </authorList>
    </citation>
    <scope>NUCLEOTIDE SEQUENCE [LARGE SCALE GENOMIC DNA]</scope>
    <source>
        <strain evidence="5">cv. VC1973A</strain>
    </source>
</reference>
<keyword evidence="2" id="KW-0862">Zinc</keyword>
<dbReference type="PROSITE" id="PS50103">
    <property type="entry name" value="ZF_C3H1"/>
    <property type="match status" value="1"/>
</dbReference>
<accession>A0A1S3VN62</accession>
<proteinExistence type="predicted"/>
<evidence type="ECO:0000259" key="4">
    <source>
        <dbReference type="PROSITE" id="PS50103"/>
    </source>
</evidence>
<dbReference type="InterPro" id="IPR000571">
    <property type="entry name" value="Znf_CCCH"/>
</dbReference>
<dbReference type="GO" id="GO:0003677">
    <property type="term" value="F:DNA binding"/>
    <property type="evidence" value="ECO:0007669"/>
    <property type="project" value="UniProtKB-KW"/>
</dbReference>
<feature type="region of interest" description="Disordered" evidence="3">
    <location>
        <begin position="267"/>
        <end position="288"/>
    </location>
</feature>
<keyword evidence="2" id="KW-0863">Zinc-finger</keyword>
<dbReference type="PANTHER" id="PTHR33400">
    <property type="entry name" value="ZINC FINGER CCCH DOMAIN-CONTAINING PROTEIN 6-RELATED"/>
    <property type="match status" value="1"/>
</dbReference>
<protein>
    <submittedName>
        <fullName evidence="6">Zinc finger CCCH domain-containing protein 6-like</fullName>
    </submittedName>
</protein>
<feature type="domain" description="C3H1-type" evidence="4">
    <location>
        <begin position="381"/>
        <end position="409"/>
    </location>
</feature>
<keyword evidence="2" id="KW-0479">Metal-binding</keyword>
<dbReference type="Proteomes" id="UP000087766">
    <property type="component" value="Chromosome 11"/>
</dbReference>
<keyword evidence="5" id="KW-1185">Reference proteome</keyword>
<feature type="zinc finger region" description="C3H1-type" evidence="2">
    <location>
        <begin position="381"/>
        <end position="409"/>
    </location>
</feature>
<dbReference type="PANTHER" id="PTHR33400:SF9">
    <property type="entry name" value="C3H1-TYPE DOMAIN-CONTAINING PROTEIN"/>
    <property type="match status" value="1"/>
</dbReference>
<dbReference type="RefSeq" id="XP_014519637.1">
    <property type="nucleotide sequence ID" value="XM_014664151.1"/>
</dbReference>
<dbReference type="KEGG" id="vra:106776671"/>
<organism evidence="5 6">
    <name type="scientific">Vigna radiata var. radiata</name>
    <name type="common">Mung bean</name>
    <name type="synonym">Phaseolus aureus</name>
    <dbReference type="NCBI Taxonomy" id="3916"/>
    <lineage>
        <taxon>Eukaryota</taxon>
        <taxon>Viridiplantae</taxon>
        <taxon>Streptophyta</taxon>
        <taxon>Embryophyta</taxon>
        <taxon>Tracheophyta</taxon>
        <taxon>Spermatophyta</taxon>
        <taxon>Magnoliopsida</taxon>
        <taxon>eudicotyledons</taxon>
        <taxon>Gunneridae</taxon>
        <taxon>Pentapetalae</taxon>
        <taxon>rosids</taxon>
        <taxon>fabids</taxon>
        <taxon>Fabales</taxon>
        <taxon>Fabaceae</taxon>
        <taxon>Papilionoideae</taxon>
        <taxon>50 kb inversion clade</taxon>
        <taxon>NPAAA clade</taxon>
        <taxon>indigoferoid/millettioid clade</taxon>
        <taxon>Phaseoleae</taxon>
        <taxon>Vigna</taxon>
    </lineage>
</organism>
<evidence type="ECO:0000313" key="6">
    <source>
        <dbReference type="RefSeq" id="XP_014519637.1"/>
    </source>
</evidence>
<reference evidence="6" key="2">
    <citation type="submission" date="2025-08" db="UniProtKB">
        <authorList>
            <consortium name="RefSeq"/>
        </authorList>
    </citation>
    <scope>IDENTIFICATION</scope>
    <source>
        <tissue evidence="6">Leaf</tissue>
    </source>
</reference>
<dbReference type="OrthoDB" id="1417286at2759"/>
<name>A0A1S3VN62_VIGRR</name>
<evidence type="ECO:0000256" key="2">
    <source>
        <dbReference type="PROSITE-ProRule" id="PRU00723"/>
    </source>
</evidence>
<evidence type="ECO:0000256" key="3">
    <source>
        <dbReference type="SAM" id="MobiDB-lite"/>
    </source>
</evidence>
<dbReference type="AlphaFoldDB" id="A0A1S3VN62"/>
<dbReference type="GO" id="GO:0008270">
    <property type="term" value="F:zinc ion binding"/>
    <property type="evidence" value="ECO:0007669"/>
    <property type="project" value="UniProtKB-KW"/>
</dbReference>
<evidence type="ECO:0000313" key="5">
    <source>
        <dbReference type="Proteomes" id="UP000087766"/>
    </source>
</evidence>
<keyword evidence="1" id="KW-0238">DNA-binding</keyword>
<gene>
    <name evidence="6" type="primary">LOC106776671</name>
</gene>
<sequence>MYFHLEHNQLGSHFEGSLKVCNRTRAFDIDQMHNLSEFSLVKIFSSEECPAKIGNKCEDDFQGKTLSTRSSTLEYDDFPPGFEGNHFQNQSKSEFSYIKWDCPPPLVLNRRWSVAAGEESTEKYDEMLRERRVSEAYYPCSSAIPPSPFVSFNVESESYDDCLTPIISLIPIEEYESVTGINHDVSVTKKQGDSLSKLQTQTTKQCIPPATTSSEANFVTASITTVLSTILKSIEEGTVIDVDFLFKIANDPIMIEKIMEEYSTVTTTGMNTPSRTASARKSSAPSNSPMIVASEMSEIPSSSLLASVHDNHVTATALVPLSASVSAHTAALHVHMPVKDVNYHKNLVRKYDGMSQPDMQNHNHLQYYKRPRVRNPNEVRRKIQKSSKYYKTSRGCHRGSKCRYVHDKVWKM</sequence>
<evidence type="ECO:0000256" key="1">
    <source>
        <dbReference type="ARBA" id="ARBA00023125"/>
    </source>
</evidence>